<name>A0ABS7TQH0_9BACT</name>
<keyword evidence="1" id="KW-0732">Signal</keyword>
<accession>A0ABS7TQH0</accession>
<gene>
    <name evidence="2" type="ORF">K7C98_14355</name>
</gene>
<dbReference type="Proteomes" id="UP001139031">
    <property type="component" value="Unassembled WGS sequence"/>
</dbReference>
<feature type="chain" id="PRO_5047488506" description="Lipoprotein" evidence="1">
    <location>
        <begin position="18"/>
        <end position="520"/>
    </location>
</feature>
<evidence type="ECO:0000313" key="3">
    <source>
        <dbReference type="Proteomes" id="UP001139031"/>
    </source>
</evidence>
<dbReference type="EMBL" id="JAIRAU010000015">
    <property type="protein sequence ID" value="MBZ5710440.1"/>
    <property type="molecule type" value="Genomic_DNA"/>
</dbReference>
<keyword evidence="3" id="KW-1185">Reference proteome</keyword>
<sequence length="520" mass="55203">MQLPIRLRSLFPCALLAAACGSPSLYDGTFELLPPVTTRESLVWVDPARDEVVFVLPKGDSVTTRRVEIGDGDETVVAWSAATRDRKSVLALTIPASAKEEDVDEQLHRLAAHGKGKPVTYDVQAPFTSVALSPDHRRAVLYFGGDGSSEQLHNANQIAIVDLGGKGVENVTLNGFGGTLKSVEFPGQIVEGEEVPVIIGGVAHDIAAFLADSEVVLMDLDDPALDQVAIPLGADIGFAPRTTLLRPGNDLFPDPALFVLSAQGSEVGMLTLVAEGDGTGFTAQISLIPVGQASSDFIYYDSASVPYLITVDNQAGALVFTDIRTQGGFSVPLGNAAQKLFLRDIDDGGVLAKQAVAWAPGGTQLSTLDLGGIEDSLGRKPKHLKIETGVDQLVVLDNDRVLIGSGNKLYVVAFPEEQVTPLSSQVPYDPLGSALVGDRLLLGTAGQQWVSTVDLQTLNPESMLLDDFIGDFHYLPGPDRIVVTHDDPAGHLTVVDPADPSRSTSHVHWGFLLQGVLDQE</sequence>
<feature type="signal peptide" evidence="1">
    <location>
        <begin position="1"/>
        <end position="17"/>
    </location>
</feature>
<protein>
    <recommendedName>
        <fullName evidence="4">Lipoprotein</fullName>
    </recommendedName>
</protein>
<dbReference type="PROSITE" id="PS51257">
    <property type="entry name" value="PROKAR_LIPOPROTEIN"/>
    <property type="match status" value="1"/>
</dbReference>
<dbReference type="RefSeq" id="WP_224192208.1">
    <property type="nucleotide sequence ID" value="NZ_JAIRAU010000015.1"/>
</dbReference>
<dbReference type="SUPFAM" id="SSF82171">
    <property type="entry name" value="DPP6 N-terminal domain-like"/>
    <property type="match status" value="1"/>
</dbReference>
<organism evidence="2 3">
    <name type="scientific">Nannocystis pusilla</name>
    <dbReference type="NCBI Taxonomy" id="889268"/>
    <lineage>
        <taxon>Bacteria</taxon>
        <taxon>Pseudomonadati</taxon>
        <taxon>Myxococcota</taxon>
        <taxon>Polyangia</taxon>
        <taxon>Nannocystales</taxon>
        <taxon>Nannocystaceae</taxon>
        <taxon>Nannocystis</taxon>
    </lineage>
</organism>
<reference evidence="2" key="1">
    <citation type="submission" date="2021-08" db="EMBL/GenBank/DDBJ databases">
        <authorList>
            <person name="Stevens D.C."/>
        </authorList>
    </citation>
    <scope>NUCLEOTIDE SEQUENCE</scope>
    <source>
        <strain evidence="2">DSM 53165</strain>
    </source>
</reference>
<evidence type="ECO:0008006" key="4">
    <source>
        <dbReference type="Google" id="ProtNLM"/>
    </source>
</evidence>
<comment type="caution">
    <text evidence="2">The sequence shown here is derived from an EMBL/GenBank/DDBJ whole genome shotgun (WGS) entry which is preliminary data.</text>
</comment>
<evidence type="ECO:0000256" key="1">
    <source>
        <dbReference type="SAM" id="SignalP"/>
    </source>
</evidence>
<proteinExistence type="predicted"/>
<evidence type="ECO:0000313" key="2">
    <source>
        <dbReference type="EMBL" id="MBZ5710440.1"/>
    </source>
</evidence>